<evidence type="ECO:0000313" key="9">
    <source>
        <dbReference type="Proteomes" id="UP000298358"/>
    </source>
</evidence>
<comment type="pathway">
    <text evidence="2 7">Carbohydrate metabolism; pentose and glucuronate interconversion.</text>
</comment>
<dbReference type="OrthoDB" id="9766564at2"/>
<name>A0A4Y9FSI8_9MICO</name>
<dbReference type="Gene3D" id="1.10.2020.10">
    <property type="entry name" value="uronate isomerase, domain 2, chain A"/>
    <property type="match status" value="1"/>
</dbReference>
<keyword evidence="9" id="KW-1185">Reference proteome</keyword>
<dbReference type="AlphaFoldDB" id="A0A4Y9FSI8"/>
<dbReference type="PANTHER" id="PTHR30068:SF4">
    <property type="entry name" value="URONATE ISOMERASE"/>
    <property type="match status" value="1"/>
</dbReference>
<dbReference type="Proteomes" id="UP000298358">
    <property type="component" value="Unassembled WGS sequence"/>
</dbReference>
<dbReference type="Pfam" id="PF02614">
    <property type="entry name" value="UxaC"/>
    <property type="match status" value="1"/>
</dbReference>
<dbReference type="SUPFAM" id="SSF51556">
    <property type="entry name" value="Metallo-dependent hydrolases"/>
    <property type="match status" value="1"/>
</dbReference>
<dbReference type="InterPro" id="IPR032466">
    <property type="entry name" value="Metal_Hydrolase"/>
</dbReference>
<evidence type="ECO:0000256" key="1">
    <source>
        <dbReference type="ARBA" id="ARBA00001165"/>
    </source>
</evidence>
<dbReference type="EC" id="5.3.1.12" evidence="4 7"/>
<dbReference type="GO" id="GO:0042840">
    <property type="term" value="P:D-glucuronate catabolic process"/>
    <property type="evidence" value="ECO:0007669"/>
    <property type="project" value="TreeGrafter"/>
</dbReference>
<comment type="similarity">
    <text evidence="3 7">Belongs to the metallo-dependent hydrolases superfamily. Uronate isomerase family.</text>
</comment>
<accession>A0A4Y9FSI8</accession>
<reference evidence="8 9" key="1">
    <citation type="submission" date="2019-03" db="EMBL/GenBank/DDBJ databases">
        <title>Diversity of the mouse oral microbiome.</title>
        <authorList>
            <person name="Joseph S."/>
            <person name="Aduse-Opoku J."/>
            <person name="Curtis M."/>
            <person name="Wade W."/>
            <person name="Hashim A."/>
        </authorList>
    </citation>
    <scope>NUCLEOTIDE SEQUENCE [LARGE SCALE GENOMIC DNA]</scope>
    <source>
        <strain evidence="8 9">P1012</strain>
    </source>
</reference>
<gene>
    <name evidence="7 8" type="primary">uxaC</name>
    <name evidence="8" type="ORF">E4U02_11890</name>
</gene>
<dbReference type="UniPathway" id="UPA00246"/>
<dbReference type="GO" id="GO:0008880">
    <property type="term" value="F:glucuronate isomerase activity"/>
    <property type="evidence" value="ECO:0007669"/>
    <property type="project" value="UniProtKB-UniRule"/>
</dbReference>
<dbReference type="HAMAP" id="MF_00675">
    <property type="entry name" value="UxaC"/>
    <property type="match status" value="1"/>
</dbReference>
<evidence type="ECO:0000256" key="3">
    <source>
        <dbReference type="ARBA" id="ARBA00008397"/>
    </source>
</evidence>
<organism evidence="8 9">
    <name type="scientific">Microbacterium paludicola</name>
    <dbReference type="NCBI Taxonomy" id="300019"/>
    <lineage>
        <taxon>Bacteria</taxon>
        <taxon>Bacillati</taxon>
        <taxon>Actinomycetota</taxon>
        <taxon>Actinomycetes</taxon>
        <taxon>Micrococcales</taxon>
        <taxon>Microbacteriaceae</taxon>
        <taxon>Microbacterium</taxon>
    </lineage>
</organism>
<evidence type="ECO:0000256" key="6">
    <source>
        <dbReference type="ARBA" id="ARBA00023235"/>
    </source>
</evidence>
<dbReference type="RefSeq" id="WP_135115051.1">
    <property type="nucleotide sequence ID" value="NZ_JADGLL010000033.1"/>
</dbReference>
<evidence type="ECO:0000256" key="5">
    <source>
        <dbReference type="ARBA" id="ARBA00020555"/>
    </source>
</evidence>
<comment type="caution">
    <text evidence="8">The sequence shown here is derived from an EMBL/GenBank/DDBJ whole genome shotgun (WGS) entry which is preliminary data.</text>
</comment>
<dbReference type="PANTHER" id="PTHR30068">
    <property type="entry name" value="URONATE ISOMERASE"/>
    <property type="match status" value="1"/>
</dbReference>
<dbReference type="NCBIfam" id="NF002794">
    <property type="entry name" value="PRK02925.1"/>
    <property type="match status" value="1"/>
</dbReference>
<dbReference type="EMBL" id="SPQB01000033">
    <property type="protein sequence ID" value="TFU32180.1"/>
    <property type="molecule type" value="Genomic_DNA"/>
</dbReference>
<comment type="catalytic activity">
    <reaction evidence="7">
        <text>aldehydo-D-galacturonate = keto-D-tagaturonate</text>
        <dbReference type="Rhea" id="RHEA:27702"/>
        <dbReference type="ChEBI" id="CHEBI:12952"/>
        <dbReference type="ChEBI" id="CHEBI:17886"/>
    </reaction>
</comment>
<dbReference type="InterPro" id="IPR003766">
    <property type="entry name" value="Uronate_isomerase"/>
</dbReference>
<sequence length="484" mass="53999">MALDTPSDAAAAIRPFLGPDFLLGSETARRLYAATADLPIVDYHCHLSPQELAEDRRFASITEVWLGGDHYKWRLMRGAGVDERLITGDADDWEKFHAFASVLGRAIGNPIHHWSHLELQRYFGIDDVLDADSARDIYERANEKLRRPEFSARGLVRASGVEVICTTDDPLDALEHHATLAEAADFDTLVVPGFRPDGVLRIERDAFGPYVERLGEATGAAISDFEGLVAALEQRIAYFDERGCTVSDQSLEIFPKRAATDAEADAILRRRLGGEALAADDVEAFRWALMRRLATLYHQRDWVMELHLNALRDANPRAMRRIGHDTGFDAIGEDRPIEALREFLGELEAADALPRTLLFTVDEAQNKQLAVLATCFPGAGIPGKVQLGNAWWFNDTIAGMAAQIRTFAEVGFLPAAVGMVTDSRSFLSYPRHEYFRRIVVDIVAQWVESGEFPANDATLESILRDVFHNNAVRYFRFDVPLVST</sequence>
<keyword evidence="6 7" id="KW-0413">Isomerase</keyword>
<protein>
    <recommendedName>
        <fullName evidence="5 7">Uronate isomerase</fullName>
        <ecNumber evidence="4 7">5.3.1.12</ecNumber>
    </recommendedName>
    <alternativeName>
        <fullName evidence="7">Glucuronate isomerase</fullName>
    </alternativeName>
    <alternativeName>
        <fullName evidence="7">Uronic isomerase</fullName>
    </alternativeName>
</protein>
<dbReference type="Gene3D" id="3.20.20.140">
    <property type="entry name" value="Metal-dependent hydrolases"/>
    <property type="match status" value="1"/>
</dbReference>
<proteinExistence type="inferred from homology"/>
<evidence type="ECO:0000313" key="8">
    <source>
        <dbReference type="EMBL" id="TFU32180.1"/>
    </source>
</evidence>
<evidence type="ECO:0000256" key="4">
    <source>
        <dbReference type="ARBA" id="ARBA00012546"/>
    </source>
</evidence>
<evidence type="ECO:0000256" key="7">
    <source>
        <dbReference type="HAMAP-Rule" id="MF_00675"/>
    </source>
</evidence>
<comment type="catalytic activity">
    <reaction evidence="1 7">
        <text>D-glucuronate = D-fructuronate</text>
        <dbReference type="Rhea" id="RHEA:13049"/>
        <dbReference type="ChEBI" id="CHEBI:58720"/>
        <dbReference type="ChEBI" id="CHEBI:59863"/>
        <dbReference type="EC" id="5.3.1.12"/>
    </reaction>
</comment>
<dbReference type="GO" id="GO:0019698">
    <property type="term" value="P:D-galacturonate catabolic process"/>
    <property type="evidence" value="ECO:0007669"/>
    <property type="project" value="TreeGrafter"/>
</dbReference>
<evidence type="ECO:0000256" key="2">
    <source>
        <dbReference type="ARBA" id="ARBA00004892"/>
    </source>
</evidence>